<evidence type="ECO:0000313" key="3">
    <source>
        <dbReference type="EMBL" id="PWN97372.1"/>
    </source>
</evidence>
<dbReference type="STRING" id="58919.A0A316Z8V2"/>
<keyword evidence="1" id="KW-0479">Metal-binding</keyword>
<protein>
    <recommendedName>
        <fullName evidence="1">Telomerase reverse transcriptase</fullName>
        <ecNumber evidence="1">2.7.7.49</ecNumber>
    </recommendedName>
    <alternativeName>
        <fullName evidence="1">Telomerase catalytic subunit</fullName>
    </alternativeName>
</protein>
<sequence length="97" mass="10889">MAMSIKSRAHIIFMDTALNGEAVVHHNVYQAFLLTAVKLLAYLKALRQPPSERARTCLFIIQQIVTFSHSIIRARADAARSLHAGASCGLRLHHVRW</sequence>
<accession>A0A316Z8V2</accession>
<dbReference type="GeneID" id="37270189"/>
<dbReference type="GO" id="GO:0070034">
    <property type="term" value="F:telomerase RNA binding"/>
    <property type="evidence" value="ECO:0007669"/>
    <property type="project" value="TreeGrafter"/>
</dbReference>
<dbReference type="PANTHER" id="PTHR12066:SF0">
    <property type="entry name" value="TELOMERASE REVERSE TRANSCRIPTASE"/>
    <property type="match status" value="1"/>
</dbReference>
<dbReference type="GO" id="GO:0046872">
    <property type="term" value="F:metal ion binding"/>
    <property type="evidence" value="ECO:0007669"/>
    <property type="project" value="UniProtKB-KW"/>
</dbReference>
<name>A0A316Z8V2_9BASI</name>
<dbReference type="RefSeq" id="XP_025597651.1">
    <property type="nucleotide sequence ID" value="XM_025742645.1"/>
</dbReference>
<evidence type="ECO:0000313" key="4">
    <source>
        <dbReference type="Proteomes" id="UP000245946"/>
    </source>
</evidence>
<dbReference type="OrthoDB" id="3053474at2759"/>
<dbReference type="GO" id="GO:0000333">
    <property type="term" value="C:telomerase catalytic core complex"/>
    <property type="evidence" value="ECO:0007669"/>
    <property type="project" value="TreeGrafter"/>
</dbReference>
<dbReference type="GO" id="GO:0003720">
    <property type="term" value="F:telomerase activity"/>
    <property type="evidence" value="ECO:0007669"/>
    <property type="project" value="InterPro"/>
</dbReference>
<keyword evidence="1" id="KW-0808">Transferase</keyword>
<keyword evidence="1" id="KW-0779">Telomere</keyword>
<dbReference type="PANTHER" id="PTHR12066">
    <property type="entry name" value="TELOMERASE REVERSE TRANSCRIPTASE"/>
    <property type="match status" value="1"/>
</dbReference>
<dbReference type="GO" id="GO:0042162">
    <property type="term" value="F:telomeric DNA binding"/>
    <property type="evidence" value="ECO:0007669"/>
    <property type="project" value="TreeGrafter"/>
</dbReference>
<dbReference type="Proteomes" id="UP000245946">
    <property type="component" value="Unassembled WGS sequence"/>
</dbReference>
<keyword evidence="1" id="KW-0460">Magnesium</keyword>
<dbReference type="GO" id="GO:0007004">
    <property type="term" value="P:telomere maintenance via telomerase"/>
    <property type="evidence" value="ECO:0007669"/>
    <property type="project" value="TreeGrafter"/>
</dbReference>
<comment type="function">
    <text evidence="1">Telomerase is a ribonucleoprotein enzyme essential for the replication of chromosome termini in most eukaryotes. It elongates telomeres. It is a reverse transcriptase that adds simple sequence repeats to chromosome ends by copying a template sequence within the RNA component of the enzyme.</text>
</comment>
<dbReference type="Pfam" id="PF21399">
    <property type="entry name" value="TERT_C"/>
    <property type="match status" value="1"/>
</dbReference>
<keyword evidence="1" id="KW-0539">Nucleus</keyword>
<comment type="similarity">
    <text evidence="1">Belongs to the reverse transcriptase family. Telomerase subfamily.</text>
</comment>
<keyword evidence="4" id="KW-1185">Reference proteome</keyword>
<feature type="domain" description="Telomerase reverse transcriptase C-terminal extension" evidence="2">
    <location>
        <begin position="3"/>
        <end position="97"/>
    </location>
</feature>
<reference evidence="3 4" key="1">
    <citation type="journal article" date="2018" name="Mol. Biol. Evol.">
        <title>Broad Genomic Sampling Reveals a Smut Pathogenic Ancestry of the Fungal Clade Ustilaginomycotina.</title>
        <authorList>
            <person name="Kijpornyongpan T."/>
            <person name="Mondo S.J."/>
            <person name="Barry K."/>
            <person name="Sandor L."/>
            <person name="Lee J."/>
            <person name="Lipzen A."/>
            <person name="Pangilinan J."/>
            <person name="LaButti K."/>
            <person name="Hainaut M."/>
            <person name="Henrissat B."/>
            <person name="Grigoriev I.V."/>
            <person name="Spatafora J.W."/>
            <person name="Aime M.C."/>
        </authorList>
    </citation>
    <scope>NUCLEOTIDE SEQUENCE [LARGE SCALE GENOMIC DNA]</scope>
    <source>
        <strain evidence="3 4">MCA 4186</strain>
    </source>
</reference>
<organism evidence="3 4">
    <name type="scientific">Tilletiopsis washingtonensis</name>
    <dbReference type="NCBI Taxonomy" id="58919"/>
    <lineage>
        <taxon>Eukaryota</taxon>
        <taxon>Fungi</taxon>
        <taxon>Dikarya</taxon>
        <taxon>Basidiomycota</taxon>
        <taxon>Ustilaginomycotina</taxon>
        <taxon>Exobasidiomycetes</taxon>
        <taxon>Entylomatales</taxon>
        <taxon>Entylomatales incertae sedis</taxon>
        <taxon>Tilletiopsis</taxon>
    </lineage>
</organism>
<dbReference type="GO" id="GO:0000781">
    <property type="term" value="C:chromosome, telomeric region"/>
    <property type="evidence" value="ECO:0007669"/>
    <property type="project" value="UniProtKB-SubCell"/>
</dbReference>
<comment type="catalytic activity">
    <reaction evidence="1">
        <text>DNA(n) + a 2'-deoxyribonucleoside 5'-triphosphate = DNA(n+1) + diphosphate</text>
        <dbReference type="Rhea" id="RHEA:22508"/>
        <dbReference type="Rhea" id="RHEA-COMP:17339"/>
        <dbReference type="Rhea" id="RHEA-COMP:17340"/>
        <dbReference type="ChEBI" id="CHEBI:33019"/>
        <dbReference type="ChEBI" id="CHEBI:61560"/>
        <dbReference type="ChEBI" id="CHEBI:173112"/>
        <dbReference type="EC" id="2.7.7.49"/>
    </reaction>
</comment>
<keyword evidence="1" id="KW-0548">Nucleotidyltransferase</keyword>
<dbReference type="Gene3D" id="1.10.357.90">
    <property type="match status" value="1"/>
</dbReference>
<evidence type="ECO:0000256" key="1">
    <source>
        <dbReference type="RuleBase" id="RU365061"/>
    </source>
</evidence>
<dbReference type="InterPro" id="IPR049139">
    <property type="entry name" value="TERT_C"/>
</dbReference>
<dbReference type="EC" id="2.7.7.49" evidence="1"/>
<dbReference type="EMBL" id="KZ819295">
    <property type="protein sequence ID" value="PWN97372.1"/>
    <property type="molecule type" value="Genomic_DNA"/>
</dbReference>
<gene>
    <name evidence="3" type="ORF">FA09DRAFT_330538</name>
</gene>
<keyword evidence="1" id="KW-0695">RNA-directed DNA polymerase</keyword>
<proteinExistence type="inferred from homology"/>
<keyword evidence="1" id="KW-0158">Chromosome</keyword>
<dbReference type="AlphaFoldDB" id="A0A316Z8V2"/>
<dbReference type="InterPro" id="IPR003545">
    <property type="entry name" value="Telomerase_RT"/>
</dbReference>
<evidence type="ECO:0000259" key="2">
    <source>
        <dbReference type="Pfam" id="PF21399"/>
    </source>
</evidence>
<comment type="subcellular location">
    <subcellularLocation>
        <location evidence="1">Nucleus</location>
    </subcellularLocation>
    <subcellularLocation>
        <location evidence="1">Chromosome</location>
        <location evidence="1">Telomere</location>
    </subcellularLocation>
</comment>